<keyword evidence="2 3" id="KW-0808">Transferase</keyword>
<dbReference type="SUPFAM" id="SSF51569">
    <property type="entry name" value="Aldolase"/>
    <property type="match status" value="1"/>
</dbReference>
<dbReference type="PANTHER" id="PTHR21337:SF0">
    <property type="entry name" value="PHOSPHO-2-DEHYDRO-3-DEOXYHEPTONATE ALDOLASE"/>
    <property type="match status" value="1"/>
</dbReference>
<accession>A0ABT3Q227</accession>
<evidence type="ECO:0000256" key="4">
    <source>
        <dbReference type="SAM" id="MobiDB-lite"/>
    </source>
</evidence>
<dbReference type="Pfam" id="PF01474">
    <property type="entry name" value="DAHP_synth_2"/>
    <property type="match status" value="1"/>
</dbReference>
<dbReference type="InterPro" id="IPR002480">
    <property type="entry name" value="DAHP_synth_2"/>
</dbReference>
<dbReference type="Gene3D" id="3.20.20.70">
    <property type="entry name" value="Aldolase class I"/>
    <property type="match status" value="1"/>
</dbReference>
<dbReference type="RefSeq" id="WP_265791284.1">
    <property type="nucleotide sequence ID" value="NZ_BAABRS010000004.1"/>
</dbReference>
<evidence type="ECO:0000256" key="1">
    <source>
        <dbReference type="ARBA" id="ARBA00008911"/>
    </source>
</evidence>
<comment type="similarity">
    <text evidence="1 3">Belongs to the class-II DAHP synthase family.</text>
</comment>
<keyword evidence="3" id="KW-0057">Aromatic amino acid biosynthesis</keyword>
<dbReference type="PANTHER" id="PTHR21337">
    <property type="entry name" value="PHOSPHO-2-DEHYDRO-3-DEOXYHEPTONATE ALDOLASE 1, 2"/>
    <property type="match status" value="1"/>
</dbReference>
<evidence type="ECO:0000256" key="2">
    <source>
        <dbReference type="ARBA" id="ARBA00022679"/>
    </source>
</evidence>
<comment type="pathway">
    <text evidence="3">Metabolic intermediate biosynthesis; chorismate biosynthesis; chorismate from D-erythrose 4-phosphate and phosphoenolpyruvate: step 1/7.</text>
</comment>
<reference evidence="5 6" key="1">
    <citation type="submission" date="2021-11" db="EMBL/GenBank/DDBJ databases">
        <title>Aliifidinibius sp. nov., a new bacterium isolated from saline soil.</title>
        <authorList>
            <person name="Galisteo C."/>
            <person name="De La Haba R."/>
            <person name="Sanchez-Porro C."/>
            <person name="Ventosa A."/>
        </authorList>
    </citation>
    <scope>NUCLEOTIDE SEQUENCE [LARGE SCALE GENOMIC DNA]</scope>
    <source>
        <strain evidence="5 6">KACC 190600</strain>
    </source>
</reference>
<dbReference type="EC" id="2.5.1.54" evidence="3"/>
<evidence type="ECO:0000313" key="6">
    <source>
        <dbReference type="Proteomes" id="UP001207337"/>
    </source>
</evidence>
<dbReference type="EMBL" id="JAJNDC010000004">
    <property type="protein sequence ID" value="MCW9714174.1"/>
    <property type="molecule type" value="Genomic_DNA"/>
</dbReference>
<gene>
    <name evidence="5" type="ORF">LQ318_14780</name>
</gene>
<organism evidence="5 6">
    <name type="scientific">Fodinibius salicampi</name>
    <dbReference type="NCBI Taxonomy" id="1920655"/>
    <lineage>
        <taxon>Bacteria</taxon>
        <taxon>Pseudomonadati</taxon>
        <taxon>Balneolota</taxon>
        <taxon>Balneolia</taxon>
        <taxon>Balneolales</taxon>
        <taxon>Balneolaceae</taxon>
        <taxon>Fodinibius</taxon>
    </lineage>
</organism>
<protein>
    <recommendedName>
        <fullName evidence="3">Phospho-2-dehydro-3-deoxyheptonate aldolase</fullName>
        <ecNumber evidence="3">2.5.1.54</ecNumber>
    </recommendedName>
</protein>
<dbReference type="Proteomes" id="UP001207337">
    <property type="component" value="Unassembled WGS sequence"/>
</dbReference>
<proteinExistence type="inferred from homology"/>
<evidence type="ECO:0000256" key="3">
    <source>
        <dbReference type="RuleBase" id="RU363071"/>
    </source>
</evidence>
<name>A0ABT3Q227_9BACT</name>
<evidence type="ECO:0000313" key="5">
    <source>
        <dbReference type="EMBL" id="MCW9714174.1"/>
    </source>
</evidence>
<feature type="region of interest" description="Disordered" evidence="4">
    <location>
        <begin position="1"/>
        <end position="23"/>
    </location>
</feature>
<sequence length="460" mass="52931">MFSDKSVATEVANPKDWSPTSWKDFPIKQLPPYPDEEELQKAYEELRKNPPLITSWEVEALKNKLANVAAGRSFLLQGGDCAESFAGCKSPKIVNLLKVLLQMSFILIHEMETPIVRIGRIAGQYAKPRSNDFEIVDGEKIHNYRGDLINSINPTREDRMPDPQRLLKGYEKAALTLNFLRGLADEGFADLHHPEYWELDFMRENKYYKEYEEMVNSIQKAVSFMETITPNQFNTVQKVNLYTSHEALNLHYDSAQTRQVPRREGWYNLSAHMVWLGNRTRNIDEAHVEYLRGIRNPIGIKIGPNYDIDETLNLINKLNPVHEQGKIVLITRFGKDEVEKGLPDLIQRIKHEGMPVVWSCDPMHGNTFATDDDIKTRNFDDILSEMRKTFAIHRDQGSYLGGVHLELTGDNVTECVGGAKGLHEGELHHNYETYCDPRLNYEQSLEMAFLVAKEWKKSYS</sequence>
<comment type="catalytic activity">
    <reaction evidence="3">
        <text>D-erythrose 4-phosphate + phosphoenolpyruvate + H2O = 7-phospho-2-dehydro-3-deoxy-D-arabino-heptonate + phosphate</text>
        <dbReference type="Rhea" id="RHEA:14717"/>
        <dbReference type="ChEBI" id="CHEBI:15377"/>
        <dbReference type="ChEBI" id="CHEBI:16897"/>
        <dbReference type="ChEBI" id="CHEBI:43474"/>
        <dbReference type="ChEBI" id="CHEBI:58394"/>
        <dbReference type="ChEBI" id="CHEBI:58702"/>
        <dbReference type="EC" id="2.5.1.54"/>
    </reaction>
</comment>
<keyword evidence="6" id="KW-1185">Reference proteome</keyword>
<dbReference type="InterPro" id="IPR013785">
    <property type="entry name" value="Aldolase_TIM"/>
</dbReference>
<comment type="caution">
    <text evidence="5">The sequence shown here is derived from an EMBL/GenBank/DDBJ whole genome shotgun (WGS) entry which is preliminary data.</text>
</comment>
<keyword evidence="3" id="KW-0028">Amino-acid biosynthesis</keyword>